<feature type="compositionally biased region" description="Acidic residues" evidence="1">
    <location>
        <begin position="122"/>
        <end position="132"/>
    </location>
</feature>
<feature type="compositionally biased region" description="Low complexity" evidence="1">
    <location>
        <begin position="35"/>
        <end position="48"/>
    </location>
</feature>
<feature type="compositionally biased region" description="Low complexity" evidence="1">
    <location>
        <begin position="198"/>
        <end position="213"/>
    </location>
</feature>
<organism evidence="2">
    <name type="scientific">Fonticula alba</name>
    <name type="common">Slime mold</name>
    <dbReference type="NCBI Taxonomy" id="691883"/>
    <lineage>
        <taxon>Eukaryota</taxon>
        <taxon>Rotosphaerida</taxon>
        <taxon>Fonticulaceae</taxon>
        <taxon>Fonticula</taxon>
    </lineage>
</organism>
<accession>A0A058Z4S6</accession>
<feature type="region of interest" description="Disordered" evidence="1">
    <location>
        <begin position="185"/>
        <end position="219"/>
    </location>
</feature>
<feature type="compositionally biased region" description="Low complexity" evidence="1">
    <location>
        <begin position="76"/>
        <end position="87"/>
    </location>
</feature>
<evidence type="ECO:0000313" key="2">
    <source>
        <dbReference type="EMBL" id="KCV68487.1"/>
    </source>
</evidence>
<feature type="compositionally biased region" description="Basic and acidic residues" evidence="1">
    <location>
        <begin position="107"/>
        <end position="116"/>
    </location>
</feature>
<proteinExistence type="predicted"/>
<dbReference type="RefSeq" id="XP_009496919.1">
    <property type="nucleotide sequence ID" value="XM_009498644.1"/>
</dbReference>
<evidence type="ECO:0000313" key="3">
    <source>
        <dbReference type="Proteomes" id="UP000030693"/>
    </source>
</evidence>
<name>A0A058Z4S6_FONAL</name>
<dbReference type="GeneID" id="20529505"/>
<dbReference type="EMBL" id="KB932208">
    <property type="protein sequence ID" value="KCV68487.1"/>
    <property type="molecule type" value="Genomic_DNA"/>
</dbReference>
<gene>
    <name evidence="2" type="ORF">H696_04780</name>
</gene>
<evidence type="ECO:0000256" key="1">
    <source>
        <dbReference type="SAM" id="MobiDB-lite"/>
    </source>
</evidence>
<sequence>MTPQPSDDETLWESIRVSWLGLALESALRELDIIDGSDASSEGDSSPASPHPEAADAASEPTGGARSRPPCRLCSAAPAGGCACVPGTRRRRRRTGLPTSEAVTRSMSRELLHPEDPGALADSDDTDHEEADAAIAAEDPGDPVPPSPGASPSVDFNMDGPAGWLATLIEVATAGEDVLDLAFVTSSEDDHAGPGLPPAGHHLPLQHAPALPADGPEDP</sequence>
<dbReference type="AlphaFoldDB" id="A0A058Z4S6"/>
<dbReference type="Proteomes" id="UP000030693">
    <property type="component" value="Unassembled WGS sequence"/>
</dbReference>
<protein>
    <submittedName>
        <fullName evidence="2">Uncharacterized protein</fullName>
    </submittedName>
</protein>
<keyword evidence="3" id="KW-1185">Reference proteome</keyword>
<feature type="region of interest" description="Disordered" evidence="1">
    <location>
        <begin position="35"/>
        <end position="157"/>
    </location>
</feature>
<feature type="compositionally biased region" description="Polar residues" evidence="1">
    <location>
        <begin position="97"/>
        <end position="106"/>
    </location>
</feature>
<reference evidence="2" key="1">
    <citation type="submission" date="2013-04" db="EMBL/GenBank/DDBJ databases">
        <title>The Genome Sequence of Fonticula alba ATCC 38817.</title>
        <authorList>
            <consortium name="The Broad Institute Genomics Platform"/>
            <person name="Russ C."/>
            <person name="Cuomo C."/>
            <person name="Burger G."/>
            <person name="Gray M.W."/>
            <person name="Holland P.W.H."/>
            <person name="King N."/>
            <person name="Lang F.B.F."/>
            <person name="Roger A.J."/>
            <person name="Ruiz-Trillo I."/>
            <person name="Brown M."/>
            <person name="Walker B."/>
            <person name="Young S."/>
            <person name="Zeng Q."/>
            <person name="Gargeya S."/>
            <person name="Fitzgerald M."/>
            <person name="Haas B."/>
            <person name="Abouelleil A."/>
            <person name="Allen A.W."/>
            <person name="Alvarado L."/>
            <person name="Arachchi H.M."/>
            <person name="Berlin A.M."/>
            <person name="Chapman S.B."/>
            <person name="Gainer-Dewar J."/>
            <person name="Goldberg J."/>
            <person name="Griggs A."/>
            <person name="Gujja S."/>
            <person name="Hansen M."/>
            <person name="Howarth C."/>
            <person name="Imamovic A."/>
            <person name="Ireland A."/>
            <person name="Larimer J."/>
            <person name="McCowan C."/>
            <person name="Murphy C."/>
            <person name="Pearson M."/>
            <person name="Poon T.W."/>
            <person name="Priest M."/>
            <person name="Roberts A."/>
            <person name="Saif S."/>
            <person name="Shea T."/>
            <person name="Sisk P."/>
            <person name="Sykes S."/>
            <person name="Wortman J."/>
            <person name="Nusbaum C."/>
            <person name="Birren B."/>
        </authorList>
    </citation>
    <scope>NUCLEOTIDE SEQUENCE [LARGE SCALE GENOMIC DNA]</scope>
    <source>
        <strain evidence="2">ATCC 38817</strain>
    </source>
</reference>